<feature type="domain" description="Phosphoribosyltransferase" evidence="1">
    <location>
        <begin position="7"/>
        <end position="156"/>
    </location>
</feature>
<keyword evidence="2" id="KW-0328">Glycosyltransferase</keyword>
<dbReference type="SUPFAM" id="SSF53271">
    <property type="entry name" value="PRTase-like"/>
    <property type="match status" value="1"/>
</dbReference>
<proteinExistence type="predicted"/>
<dbReference type="PANTHER" id="PTHR11608">
    <property type="entry name" value="BIFUNCTIONAL PROTEIN PYRR"/>
    <property type="match status" value="1"/>
</dbReference>
<keyword evidence="3" id="KW-1185">Reference proteome</keyword>
<dbReference type="Pfam" id="PF00156">
    <property type="entry name" value="Pribosyltran"/>
    <property type="match status" value="1"/>
</dbReference>
<protein>
    <submittedName>
        <fullName evidence="2">Phosphoribosyltransferase</fullName>
    </submittedName>
</protein>
<comment type="caution">
    <text evidence="2">The sequence shown here is derived from an EMBL/GenBank/DDBJ whole genome shotgun (WGS) entry which is preliminary data.</text>
</comment>
<keyword evidence="2" id="KW-0808">Transferase</keyword>
<dbReference type="PANTHER" id="PTHR11608:SF0">
    <property type="entry name" value="BIFUNCTIONAL PROTEIN PYRR"/>
    <property type="match status" value="1"/>
</dbReference>
<gene>
    <name evidence="2" type="ORF">BTO14_07495</name>
</gene>
<dbReference type="RefSeq" id="WP_105048777.1">
    <property type="nucleotide sequence ID" value="NZ_CP150661.1"/>
</dbReference>
<evidence type="ECO:0000259" key="1">
    <source>
        <dbReference type="Pfam" id="PF00156"/>
    </source>
</evidence>
<dbReference type="Proteomes" id="UP000247345">
    <property type="component" value="Unassembled WGS sequence"/>
</dbReference>
<dbReference type="InterPro" id="IPR000836">
    <property type="entry name" value="PRTase_dom"/>
</dbReference>
<dbReference type="EMBL" id="MSCK01000001">
    <property type="protein sequence ID" value="PQJ73111.1"/>
    <property type="molecule type" value="Genomic_DNA"/>
</dbReference>
<dbReference type="OrthoDB" id="664757at2"/>
<dbReference type="AlphaFoldDB" id="A0A2P6CDY1"/>
<dbReference type="InterPro" id="IPR029057">
    <property type="entry name" value="PRTase-like"/>
</dbReference>
<evidence type="ECO:0000313" key="2">
    <source>
        <dbReference type="EMBL" id="PQJ73111.1"/>
    </source>
</evidence>
<dbReference type="CDD" id="cd06223">
    <property type="entry name" value="PRTases_typeI"/>
    <property type="match status" value="1"/>
</dbReference>
<name>A0A2P6CDY1_9FLAO</name>
<dbReference type="Gene3D" id="3.40.50.2020">
    <property type="match status" value="1"/>
</dbReference>
<dbReference type="GO" id="GO:0016757">
    <property type="term" value="F:glycosyltransferase activity"/>
    <property type="evidence" value="ECO:0007669"/>
    <property type="project" value="UniProtKB-KW"/>
</dbReference>
<accession>A0A2P6CDY1</accession>
<organism evidence="2 3">
    <name type="scientific">Polaribacter butkevichii</name>
    <dbReference type="NCBI Taxonomy" id="218490"/>
    <lineage>
        <taxon>Bacteria</taxon>
        <taxon>Pseudomonadati</taxon>
        <taxon>Bacteroidota</taxon>
        <taxon>Flavobacteriia</taxon>
        <taxon>Flavobacteriales</taxon>
        <taxon>Flavobacteriaceae</taxon>
    </lineage>
</organism>
<dbReference type="InterPro" id="IPR050137">
    <property type="entry name" value="PyrR_bifunctional"/>
</dbReference>
<sequence length="169" mass="18951">MTTSGSIILNKLQISQKIRRIAYQIYETNSSEKEVILAGIVGNGYIFAEKLVEVLQEISPLKVTICKVNIDKKHPLKPVSTSLDVTDYKNKSLILVDDVLSSGTTLIYGIKHFLDVPLKRFKTAVLVNRNHKKYPVKADFKGISLSTSIKEHIQVEFSTKETEAVAYLV</sequence>
<evidence type="ECO:0000313" key="3">
    <source>
        <dbReference type="Proteomes" id="UP000247345"/>
    </source>
</evidence>
<reference evidence="2 3" key="1">
    <citation type="submission" date="2016-12" db="EMBL/GenBank/DDBJ databases">
        <title>Trade-off between light-utilization and light-protection in marine flavobacteria.</title>
        <authorList>
            <person name="Kumagai Y."/>
            <person name="Yoshizawa S."/>
            <person name="Kogure K."/>
            <person name="Iwasaki W."/>
        </authorList>
    </citation>
    <scope>NUCLEOTIDE SEQUENCE [LARGE SCALE GENOMIC DNA]</scope>
    <source>
        <strain evidence="2 3">KCTC 12100</strain>
    </source>
</reference>